<dbReference type="EMBL" id="SHLA01000001">
    <property type="protein sequence ID" value="RZU62648.1"/>
    <property type="molecule type" value="Genomic_DNA"/>
</dbReference>
<dbReference type="OrthoDB" id="4979412at2"/>
<keyword evidence="1" id="KW-0812">Transmembrane</keyword>
<feature type="transmembrane region" description="Helical" evidence="1">
    <location>
        <begin position="111"/>
        <end position="137"/>
    </location>
</feature>
<proteinExistence type="predicted"/>
<protein>
    <submittedName>
        <fullName evidence="2">Uncharacterized protein</fullName>
    </submittedName>
</protein>
<gene>
    <name evidence="2" type="ORF">EV380_2246</name>
</gene>
<reference evidence="2 3" key="1">
    <citation type="submission" date="2019-02" db="EMBL/GenBank/DDBJ databases">
        <title>Sequencing the genomes of 1000 actinobacteria strains.</title>
        <authorList>
            <person name="Klenk H.-P."/>
        </authorList>
    </citation>
    <scope>NUCLEOTIDE SEQUENCE [LARGE SCALE GENOMIC DNA]</scope>
    <source>
        <strain evidence="2 3">DSM 17364</strain>
    </source>
</reference>
<dbReference type="Proteomes" id="UP000292685">
    <property type="component" value="Unassembled WGS sequence"/>
</dbReference>
<keyword evidence="3" id="KW-1185">Reference proteome</keyword>
<dbReference type="AlphaFoldDB" id="A0A4Q8AEJ2"/>
<feature type="transmembrane region" description="Helical" evidence="1">
    <location>
        <begin position="81"/>
        <end position="99"/>
    </location>
</feature>
<sequence>MKLKNRPSKHSTVLPGGQILDRIMRLLVASVAAGLIYGLFTRATKIACVGGVNADGEYIDSSGNVIETTPSCLTLTLGPSGWVYLMMALTAIVLLSRAIQNSPNEATAVHLIRWAGMIVPTLAIASLVISMASFMLVRVNDWAPGDDFAYFVPFGSVELEINDSPVTSDP</sequence>
<keyword evidence="1" id="KW-1133">Transmembrane helix</keyword>
<evidence type="ECO:0000313" key="2">
    <source>
        <dbReference type="EMBL" id="RZU62648.1"/>
    </source>
</evidence>
<comment type="caution">
    <text evidence="2">The sequence shown here is derived from an EMBL/GenBank/DDBJ whole genome shotgun (WGS) entry which is preliminary data.</text>
</comment>
<dbReference type="RefSeq" id="WP_130451193.1">
    <property type="nucleotide sequence ID" value="NZ_SHLA01000001.1"/>
</dbReference>
<accession>A0A4Q8AEJ2</accession>
<evidence type="ECO:0000313" key="3">
    <source>
        <dbReference type="Proteomes" id="UP000292685"/>
    </source>
</evidence>
<keyword evidence="1" id="KW-0472">Membrane</keyword>
<evidence type="ECO:0000256" key="1">
    <source>
        <dbReference type="SAM" id="Phobius"/>
    </source>
</evidence>
<name>A0A4Q8AEJ2_9MICC</name>
<feature type="transmembrane region" description="Helical" evidence="1">
    <location>
        <begin position="23"/>
        <end position="40"/>
    </location>
</feature>
<organism evidence="2 3">
    <name type="scientific">Zhihengliuella halotolerans</name>
    <dbReference type="NCBI Taxonomy" id="370736"/>
    <lineage>
        <taxon>Bacteria</taxon>
        <taxon>Bacillati</taxon>
        <taxon>Actinomycetota</taxon>
        <taxon>Actinomycetes</taxon>
        <taxon>Micrococcales</taxon>
        <taxon>Micrococcaceae</taxon>
        <taxon>Zhihengliuella</taxon>
    </lineage>
</organism>